<keyword evidence="2" id="KW-1185">Reference proteome</keyword>
<evidence type="ECO:0000313" key="1">
    <source>
        <dbReference type="EMBL" id="KIM42782.1"/>
    </source>
</evidence>
<proteinExistence type="predicted"/>
<sequence length="367" mass="39963">MSAITPSITTPTETSSTEVVGGLLTPLTDLDVPIPFINNNQLVDIDIPAASPVSEVTEVANLDNFFLASDLMACDARPEMKESLLFAESTDKLPRVKLPSITSVLRGLDSAQIKAIVDTTVLQLGESIQAAVRDAVTALKPSVRDTEMVDAPSVSAVSAAASVPAVDSTAVTPVAPMVTNEDGFLPTSYNFNFNNTYATIDHPHLRRTSYTIFKFDGPNSPNAQLYHAGQLLLFCSASTRIIDNNFRVLTMPADYLTFAHAFNNTAYATTKRFATYDPISGVPVVPADPIKITDFQLDQDLIRSLERTYPRTGFTFRADDNKGKKEVVFKAPLPMKVRKRADTPFPRSALRRQHITLPIAGSSTPRN</sequence>
<accession>A0A0C2YP22</accession>
<name>A0A0C2YP22_HEBCY</name>
<reference evidence="1 2" key="1">
    <citation type="submission" date="2014-04" db="EMBL/GenBank/DDBJ databases">
        <authorList>
            <consortium name="DOE Joint Genome Institute"/>
            <person name="Kuo A."/>
            <person name="Gay G."/>
            <person name="Dore J."/>
            <person name="Kohler A."/>
            <person name="Nagy L.G."/>
            <person name="Floudas D."/>
            <person name="Copeland A."/>
            <person name="Barry K.W."/>
            <person name="Cichocki N."/>
            <person name="Veneault-Fourrey C."/>
            <person name="LaButti K."/>
            <person name="Lindquist E.A."/>
            <person name="Lipzen A."/>
            <person name="Lundell T."/>
            <person name="Morin E."/>
            <person name="Murat C."/>
            <person name="Sun H."/>
            <person name="Tunlid A."/>
            <person name="Henrissat B."/>
            <person name="Grigoriev I.V."/>
            <person name="Hibbett D.S."/>
            <person name="Martin F."/>
            <person name="Nordberg H.P."/>
            <person name="Cantor M.N."/>
            <person name="Hua S.X."/>
        </authorList>
    </citation>
    <scope>NUCLEOTIDE SEQUENCE [LARGE SCALE GENOMIC DNA]</scope>
    <source>
        <strain evidence="2">h7</strain>
    </source>
</reference>
<dbReference type="Proteomes" id="UP000053424">
    <property type="component" value="Unassembled WGS sequence"/>
</dbReference>
<protein>
    <submittedName>
        <fullName evidence="1">Uncharacterized protein</fullName>
    </submittedName>
</protein>
<reference evidence="2" key="2">
    <citation type="submission" date="2015-01" db="EMBL/GenBank/DDBJ databases">
        <title>Evolutionary Origins and Diversification of the Mycorrhizal Mutualists.</title>
        <authorList>
            <consortium name="DOE Joint Genome Institute"/>
            <consortium name="Mycorrhizal Genomics Consortium"/>
            <person name="Kohler A."/>
            <person name="Kuo A."/>
            <person name="Nagy L.G."/>
            <person name="Floudas D."/>
            <person name="Copeland A."/>
            <person name="Barry K.W."/>
            <person name="Cichocki N."/>
            <person name="Veneault-Fourrey C."/>
            <person name="LaButti K."/>
            <person name="Lindquist E.A."/>
            <person name="Lipzen A."/>
            <person name="Lundell T."/>
            <person name="Morin E."/>
            <person name="Murat C."/>
            <person name="Riley R."/>
            <person name="Ohm R."/>
            <person name="Sun H."/>
            <person name="Tunlid A."/>
            <person name="Henrissat B."/>
            <person name="Grigoriev I.V."/>
            <person name="Hibbett D.S."/>
            <person name="Martin F."/>
        </authorList>
    </citation>
    <scope>NUCLEOTIDE SEQUENCE [LARGE SCALE GENOMIC DNA]</scope>
    <source>
        <strain evidence="2">h7</strain>
    </source>
</reference>
<dbReference type="AlphaFoldDB" id="A0A0C2YP22"/>
<dbReference type="HOGENOM" id="CLU_754508_0_0_1"/>
<dbReference type="EMBL" id="KN831777">
    <property type="protein sequence ID" value="KIM42782.1"/>
    <property type="molecule type" value="Genomic_DNA"/>
</dbReference>
<evidence type="ECO:0000313" key="2">
    <source>
        <dbReference type="Proteomes" id="UP000053424"/>
    </source>
</evidence>
<gene>
    <name evidence="1" type="ORF">M413DRAFT_10246</name>
</gene>
<organism evidence="1 2">
    <name type="scientific">Hebeloma cylindrosporum</name>
    <dbReference type="NCBI Taxonomy" id="76867"/>
    <lineage>
        <taxon>Eukaryota</taxon>
        <taxon>Fungi</taxon>
        <taxon>Dikarya</taxon>
        <taxon>Basidiomycota</taxon>
        <taxon>Agaricomycotina</taxon>
        <taxon>Agaricomycetes</taxon>
        <taxon>Agaricomycetidae</taxon>
        <taxon>Agaricales</taxon>
        <taxon>Agaricineae</taxon>
        <taxon>Hymenogastraceae</taxon>
        <taxon>Hebeloma</taxon>
    </lineage>
</organism>